<dbReference type="PANTHER" id="PTHR35802:SF1">
    <property type="entry name" value="PROTEASE SYNTHASE AND SPORULATION PROTEIN PAI 2"/>
    <property type="match status" value="1"/>
</dbReference>
<dbReference type="SUPFAM" id="SSF50475">
    <property type="entry name" value="FMN-binding split barrel"/>
    <property type="match status" value="1"/>
</dbReference>
<proteinExistence type="predicted"/>
<dbReference type="InterPro" id="IPR007396">
    <property type="entry name" value="TR_PAI2-type"/>
</dbReference>
<dbReference type="InterPro" id="IPR012349">
    <property type="entry name" value="Split_barrel_FMN-bd"/>
</dbReference>
<evidence type="ECO:0000313" key="1">
    <source>
        <dbReference type="EMBL" id="RCW21922.1"/>
    </source>
</evidence>
<accession>A0A6I7HIM1</accession>
<dbReference type="AlphaFoldDB" id="A0A6I7HIM1"/>
<dbReference type="Gene3D" id="2.30.110.10">
    <property type="entry name" value="Electron Transport, Fmn-binding Protein, Chain A"/>
    <property type="match status" value="1"/>
</dbReference>
<organism evidence="1 2">
    <name type="scientific">Ciceribacter lividus</name>
    <dbReference type="NCBI Taxonomy" id="1197950"/>
    <lineage>
        <taxon>Bacteria</taxon>
        <taxon>Pseudomonadati</taxon>
        <taxon>Pseudomonadota</taxon>
        <taxon>Alphaproteobacteria</taxon>
        <taxon>Hyphomicrobiales</taxon>
        <taxon>Rhizobiaceae</taxon>
        <taxon>Ciceribacter</taxon>
    </lineage>
</organism>
<name>A0A6I7HIM1_9HYPH</name>
<sequence length="212" mass="23363">MYQPPHHREDRREVQHALIRSHPLGLLISSGEGGLLANPIPFRLVKTEEGLGTLQAHMAKANPQWRALSGGAEVLIVFQGADHYITPSWYETKRETGKVVPTWNYAIVQVRGTVRVIEDSQWLRAQVGRLTDGHESKRMIPWAVGDAPDDFISVQLKGIVGIEVQITGIEGKWKVSQNRSEADRRGVAEGLEADGSDAAGVMAAMVREWGGL</sequence>
<dbReference type="PANTHER" id="PTHR35802">
    <property type="entry name" value="PROTEASE SYNTHASE AND SPORULATION PROTEIN PAI 2"/>
    <property type="match status" value="1"/>
</dbReference>
<protein>
    <submittedName>
        <fullName evidence="1">PaiB family negative transcriptional regulator</fullName>
    </submittedName>
</protein>
<dbReference type="EMBL" id="QPIX01000009">
    <property type="protein sequence ID" value="RCW21922.1"/>
    <property type="molecule type" value="Genomic_DNA"/>
</dbReference>
<dbReference type="Proteomes" id="UP000252582">
    <property type="component" value="Unassembled WGS sequence"/>
</dbReference>
<comment type="caution">
    <text evidence="1">The sequence shown here is derived from an EMBL/GenBank/DDBJ whole genome shotgun (WGS) entry which is preliminary data.</text>
</comment>
<keyword evidence="2" id="KW-1185">Reference proteome</keyword>
<gene>
    <name evidence="1" type="ORF">DFR48_10932</name>
</gene>
<evidence type="ECO:0000313" key="2">
    <source>
        <dbReference type="Proteomes" id="UP000252582"/>
    </source>
</evidence>
<reference evidence="1 2" key="1">
    <citation type="submission" date="2018-07" db="EMBL/GenBank/DDBJ databases">
        <title>Genomic Encyclopedia of Type Strains, Phase IV (KMG-IV): sequencing the most valuable type-strain genomes for metagenomic binning, comparative biology and taxonomic classification.</title>
        <authorList>
            <person name="Goeker M."/>
        </authorList>
    </citation>
    <scope>NUCLEOTIDE SEQUENCE [LARGE SCALE GENOMIC DNA]</scope>
    <source>
        <strain evidence="1 2">DSM 25528</strain>
    </source>
</reference>
<dbReference type="Pfam" id="PF04299">
    <property type="entry name" value="FMN_bind_2"/>
    <property type="match status" value="1"/>
</dbReference>
<dbReference type="PIRSF" id="PIRSF010372">
    <property type="entry name" value="PaiB"/>
    <property type="match status" value="1"/>
</dbReference>
<dbReference type="RefSeq" id="WP_114364199.1">
    <property type="nucleotide sequence ID" value="NZ_QPIX01000009.1"/>
</dbReference>